<dbReference type="Gene3D" id="2.40.50.1020">
    <property type="entry name" value="LytTr DNA-binding domain"/>
    <property type="match status" value="1"/>
</dbReference>
<dbReference type="PANTHER" id="PTHR37299">
    <property type="entry name" value="TRANSCRIPTIONAL REGULATOR-RELATED"/>
    <property type="match status" value="1"/>
</dbReference>
<keyword evidence="5" id="KW-1185">Reference proteome</keyword>
<evidence type="ECO:0000259" key="3">
    <source>
        <dbReference type="PROSITE" id="PS50930"/>
    </source>
</evidence>
<name>A0ABX7L7K4_9BACL</name>
<gene>
    <name evidence="4" type="ORF">JRJ22_23670</name>
</gene>
<dbReference type="InterPro" id="IPR007492">
    <property type="entry name" value="LytTR_DNA-bd_dom"/>
</dbReference>
<evidence type="ECO:0000313" key="4">
    <source>
        <dbReference type="EMBL" id="QSF44187.1"/>
    </source>
</evidence>
<evidence type="ECO:0000259" key="2">
    <source>
        <dbReference type="PROSITE" id="PS50110"/>
    </source>
</evidence>
<proteinExistence type="predicted"/>
<dbReference type="EMBL" id="CP070969">
    <property type="protein sequence ID" value="QSF44187.1"/>
    <property type="molecule type" value="Genomic_DNA"/>
</dbReference>
<feature type="domain" description="Response regulatory" evidence="2">
    <location>
        <begin position="3"/>
        <end position="125"/>
    </location>
</feature>
<dbReference type="Proteomes" id="UP000663452">
    <property type="component" value="Chromosome"/>
</dbReference>
<sequence>MLYGGVCDDESEVYEELSRFFTLFERNINCKISLTYFSSGEELLEHYQSKKPPHFHFLFLDIEMSGIDGLETAKQIRSFPNKEVAILFLSSHPEYIMESFEVFTFQYLLKPLTYSTFESKMIRLYDHLNSTLTYSIILKGEQGEHIIPLSEVISILKIKHSLAQNKLKIITTNGDFSVTGTISSYSTKLGAPFLLIYRSVIVNMDYIRRFTVRSVVLSNHQELPISRAHIKQIKDSYAHYMAGKFIL</sequence>
<protein>
    <submittedName>
        <fullName evidence="4">Response regulator transcription factor</fullName>
    </submittedName>
</protein>
<dbReference type="PANTHER" id="PTHR37299:SF1">
    <property type="entry name" value="STAGE 0 SPORULATION PROTEIN A HOMOLOG"/>
    <property type="match status" value="1"/>
</dbReference>
<dbReference type="InterPro" id="IPR011006">
    <property type="entry name" value="CheY-like_superfamily"/>
</dbReference>
<feature type="domain" description="HTH LytTR-type" evidence="3">
    <location>
        <begin position="165"/>
        <end position="239"/>
    </location>
</feature>
<dbReference type="RefSeq" id="WP_206101781.1">
    <property type="nucleotide sequence ID" value="NZ_CP070969.1"/>
</dbReference>
<feature type="modified residue" description="4-aspartylphosphate" evidence="1">
    <location>
        <position position="61"/>
    </location>
</feature>
<dbReference type="InterPro" id="IPR001789">
    <property type="entry name" value="Sig_transdc_resp-reg_receiver"/>
</dbReference>
<dbReference type="SMART" id="SM00850">
    <property type="entry name" value="LytTR"/>
    <property type="match status" value="1"/>
</dbReference>
<dbReference type="PROSITE" id="PS50110">
    <property type="entry name" value="RESPONSE_REGULATORY"/>
    <property type="match status" value="1"/>
</dbReference>
<dbReference type="SUPFAM" id="SSF52172">
    <property type="entry name" value="CheY-like"/>
    <property type="match status" value="1"/>
</dbReference>
<dbReference type="Pfam" id="PF04397">
    <property type="entry name" value="LytTR"/>
    <property type="match status" value="1"/>
</dbReference>
<organism evidence="4 5">
    <name type="scientific">Paenibacillus tianjinensis</name>
    <dbReference type="NCBI Taxonomy" id="2810347"/>
    <lineage>
        <taxon>Bacteria</taxon>
        <taxon>Bacillati</taxon>
        <taxon>Bacillota</taxon>
        <taxon>Bacilli</taxon>
        <taxon>Bacillales</taxon>
        <taxon>Paenibacillaceae</taxon>
        <taxon>Paenibacillus</taxon>
    </lineage>
</organism>
<dbReference type="InterPro" id="IPR046947">
    <property type="entry name" value="LytR-like"/>
</dbReference>
<reference evidence="4 5" key="1">
    <citation type="submission" date="2021-02" db="EMBL/GenBank/DDBJ databases">
        <title>Paenibacillus tianjinensis sp. nov.</title>
        <authorList>
            <person name="Liu H."/>
        </authorList>
    </citation>
    <scope>NUCLEOTIDE SEQUENCE [LARGE SCALE GENOMIC DNA]</scope>
    <source>
        <strain evidence="4 5">TB2019</strain>
    </source>
</reference>
<evidence type="ECO:0000256" key="1">
    <source>
        <dbReference type="PROSITE-ProRule" id="PRU00169"/>
    </source>
</evidence>
<dbReference type="SMART" id="SM00448">
    <property type="entry name" value="REC"/>
    <property type="match status" value="1"/>
</dbReference>
<dbReference type="Gene3D" id="3.40.50.2300">
    <property type="match status" value="1"/>
</dbReference>
<keyword evidence="1" id="KW-0597">Phosphoprotein</keyword>
<evidence type="ECO:0000313" key="5">
    <source>
        <dbReference type="Proteomes" id="UP000663452"/>
    </source>
</evidence>
<dbReference type="Pfam" id="PF00072">
    <property type="entry name" value="Response_reg"/>
    <property type="match status" value="1"/>
</dbReference>
<accession>A0ABX7L7K4</accession>
<dbReference type="PROSITE" id="PS50930">
    <property type="entry name" value="HTH_LYTTR"/>
    <property type="match status" value="1"/>
</dbReference>